<dbReference type="AlphaFoldDB" id="A0A239PW72"/>
<dbReference type="OrthoDB" id="9805924at2"/>
<reference evidence="4 5" key="1">
    <citation type="submission" date="2017-07" db="EMBL/GenBank/DDBJ databases">
        <authorList>
            <person name="Sun Z.S."/>
            <person name="Albrecht U."/>
            <person name="Echele G."/>
            <person name="Lee C.C."/>
        </authorList>
    </citation>
    <scope>NUCLEOTIDE SEQUENCE [LARGE SCALE GENOMIC DNA]</scope>
    <source>
        <strain evidence="4 5">CGMCC 1.12710</strain>
    </source>
</reference>
<dbReference type="GO" id="GO:0008080">
    <property type="term" value="F:N-acetyltransferase activity"/>
    <property type="evidence" value="ECO:0007669"/>
    <property type="project" value="TreeGrafter"/>
</dbReference>
<dbReference type="RefSeq" id="WP_089412703.1">
    <property type="nucleotide sequence ID" value="NZ_FZQA01000005.1"/>
</dbReference>
<protein>
    <submittedName>
        <fullName evidence="4">Ribosomal protein S18 acetylase RimI</fullName>
    </submittedName>
</protein>
<dbReference type="CDD" id="cd04301">
    <property type="entry name" value="NAT_SF"/>
    <property type="match status" value="1"/>
</dbReference>
<keyword evidence="4" id="KW-0689">Ribosomal protein</keyword>
<accession>A0A239PW72</accession>
<dbReference type="Pfam" id="PF00583">
    <property type="entry name" value="Acetyltransf_1"/>
    <property type="match status" value="1"/>
</dbReference>
<dbReference type="PROSITE" id="PS51186">
    <property type="entry name" value="GNAT"/>
    <property type="match status" value="1"/>
</dbReference>
<keyword evidence="5" id="KW-1185">Reference proteome</keyword>
<name>A0A239PW72_9PROT</name>
<dbReference type="PANTHER" id="PTHR10545:SF42">
    <property type="entry name" value="ACETYLTRANSFERASE"/>
    <property type="match status" value="1"/>
</dbReference>
<organism evidence="4 5">
    <name type="scientific">Amphiplicatus metriothermophilus</name>
    <dbReference type="NCBI Taxonomy" id="1519374"/>
    <lineage>
        <taxon>Bacteria</taxon>
        <taxon>Pseudomonadati</taxon>
        <taxon>Pseudomonadota</taxon>
        <taxon>Alphaproteobacteria</taxon>
        <taxon>Parvularculales</taxon>
        <taxon>Parvularculaceae</taxon>
        <taxon>Amphiplicatus</taxon>
    </lineage>
</organism>
<dbReference type="PANTHER" id="PTHR10545">
    <property type="entry name" value="DIAMINE N-ACETYLTRANSFERASE"/>
    <property type="match status" value="1"/>
</dbReference>
<keyword evidence="1" id="KW-0808">Transferase</keyword>
<dbReference type="InterPro" id="IPR051016">
    <property type="entry name" value="Diverse_Substrate_AcTransf"/>
</dbReference>
<gene>
    <name evidence="4" type="ORF">SAMN06297382_2245</name>
</gene>
<dbReference type="InterPro" id="IPR016181">
    <property type="entry name" value="Acyl_CoA_acyltransferase"/>
</dbReference>
<proteinExistence type="predicted"/>
<evidence type="ECO:0000259" key="3">
    <source>
        <dbReference type="PROSITE" id="PS51186"/>
    </source>
</evidence>
<keyword evidence="2" id="KW-0012">Acyltransferase</keyword>
<evidence type="ECO:0000256" key="2">
    <source>
        <dbReference type="ARBA" id="ARBA00023315"/>
    </source>
</evidence>
<dbReference type="SUPFAM" id="SSF55729">
    <property type="entry name" value="Acyl-CoA N-acyltransferases (Nat)"/>
    <property type="match status" value="1"/>
</dbReference>
<keyword evidence="4" id="KW-0687">Ribonucleoprotein</keyword>
<feature type="domain" description="N-acetyltransferase" evidence="3">
    <location>
        <begin position="3"/>
        <end position="145"/>
    </location>
</feature>
<evidence type="ECO:0000256" key="1">
    <source>
        <dbReference type="ARBA" id="ARBA00022679"/>
    </source>
</evidence>
<dbReference type="GO" id="GO:0005840">
    <property type="term" value="C:ribosome"/>
    <property type="evidence" value="ECO:0007669"/>
    <property type="project" value="UniProtKB-KW"/>
</dbReference>
<sequence length="145" mass="16748">MTATIRPLARADEPAWRALWDGYLTFYETRLAEDVTAETFRRLIEDERFFARVAQAPEGLVGFAHCLFHPVTWAKADYCYLEDLYVIEAVRGAGVGRALIESVYAEADRRGAARVYWMTHQGNTTARRLYDKLATKTDFVQYRRT</sequence>
<dbReference type="Gene3D" id="3.40.630.30">
    <property type="match status" value="1"/>
</dbReference>
<dbReference type="EMBL" id="FZQA01000005">
    <property type="protein sequence ID" value="SNT74561.1"/>
    <property type="molecule type" value="Genomic_DNA"/>
</dbReference>
<evidence type="ECO:0000313" key="4">
    <source>
        <dbReference type="EMBL" id="SNT74561.1"/>
    </source>
</evidence>
<dbReference type="Proteomes" id="UP000198346">
    <property type="component" value="Unassembled WGS sequence"/>
</dbReference>
<evidence type="ECO:0000313" key="5">
    <source>
        <dbReference type="Proteomes" id="UP000198346"/>
    </source>
</evidence>
<dbReference type="InterPro" id="IPR000182">
    <property type="entry name" value="GNAT_dom"/>
</dbReference>